<dbReference type="PANTHER" id="PTHR45431:SF3">
    <property type="entry name" value="RHODANESE-LIKE DOMAIN-CONTAINING PROTEIN 15, CHLOROPLASTIC"/>
    <property type="match status" value="1"/>
</dbReference>
<dbReference type="Gramene" id="TraesRN7B0101243700.1">
    <property type="protein sequence ID" value="TraesRN7B0101243700.1"/>
    <property type="gene ID" value="TraesRN7B0101243700"/>
</dbReference>
<reference evidence="2" key="1">
    <citation type="submission" date="2018-08" db="EMBL/GenBank/DDBJ databases">
        <authorList>
            <person name="Rossello M."/>
        </authorList>
    </citation>
    <scope>NUCLEOTIDE SEQUENCE [LARGE SCALE GENOMIC DNA]</scope>
    <source>
        <strain evidence="2">cv. Chinese Spring</strain>
    </source>
</reference>
<dbReference type="SUPFAM" id="SSF52821">
    <property type="entry name" value="Rhodanese/Cell cycle control phosphatase"/>
    <property type="match status" value="1"/>
</dbReference>
<dbReference type="PANTHER" id="PTHR45431">
    <property type="entry name" value="RHODANESE-LIKE DOMAIN-CONTAINING PROTEIN 15, CHLOROPLASTIC"/>
    <property type="match status" value="1"/>
</dbReference>
<evidence type="ECO:0000313" key="3">
    <source>
        <dbReference type="Proteomes" id="UP000019116"/>
    </source>
</evidence>
<proteinExistence type="predicted"/>
<keyword evidence="3" id="KW-1185">Reference proteome</keyword>
<dbReference type="Gene3D" id="3.40.250.10">
    <property type="entry name" value="Rhodanese-like domain"/>
    <property type="match status" value="1"/>
</dbReference>
<dbReference type="STRING" id="4565.A0A1D6CD42"/>
<evidence type="ECO:0000313" key="2">
    <source>
        <dbReference type="EnsemblPlants" id="TraesCS7B02G468600.1"/>
    </source>
</evidence>
<organism evidence="2">
    <name type="scientific">Triticum aestivum</name>
    <name type="common">Wheat</name>
    <dbReference type="NCBI Taxonomy" id="4565"/>
    <lineage>
        <taxon>Eukaryota</taxon>
        <taxon>Viridiplantae</taxon>
        <taxon>Streptophyta</taxon>
        <taxon>Embryophyta</taxon>
        <taxon>Tracheophyta</taxon>
        <taxon>Spermatophyta</taxon>
        <taxon>Magnoliopsida</taxon>
        <taxon>Liliopsida</taxon>
        <taxon>Poales</taxon>
        <taxon>Poaceae</taxon>
        <taxon>BOP clade</taxon>
        <taxon>Pooideae</taxon>
        <taxon>Triticodae</taxon>
        <taxon>Triticeae</taxon>
        <taxon>Triticinae</taxon>
        <taxon>Triticum</taxon>
    </lineage>
</organism>
<dbReference type="SMART" id="SM00450">
    <property type="entry name" value="RHOD"/>
    <property type="match status" value="1"/>
</dbReference>
<dbReference type="Gramene" id="TraesCS7B02G468400.1">
    <property type="protein sequence ID" value="TraesCS7B02G468400.1"/>
    <property type="gene ID" value="TraesCS7B02G468400"/>
</dbReference>
<reference evidence="2" key="2">
    <citation type="submission" date="2018-10" db="UniProtKB">
        <authorList>
            <consortium name="EnsemblPlants"/>
        </authorList>
    </citation>
    <scope>IDENTIFICATION</scope>
</reference>
<dbReference type="Gramene" id="TraesCS7B03G1260900.1">
    <property type="protein sequence ID" value="TraesCS7B03G1260900.1.CDS"/>
    <property type="gene ID" value="TraesCS7B03G1260900"/>
</dbReference>
<dbReference type="Gramene" id="TraesRN7B0101243800.1">
    <property type="protein sequence ID" value="TraesRN7B0101243800.1"/>
    <property type="gene ID" value="TraesRN7B0101243800"/>
</dbReference>
<accession>A0A1D6CD42</accession>
<dbReference type="Gramene" id="TraesCS7B02G468600.1">
    <property type="protein sequence ID" value="TraesCS7B02G468600.1"/>
    <property type="gene ID" value="TraesCS7B02G468600"/>
</dbReference>
<sequence>MPCVCARLPRFNKKSELNLHHIYILARTERPAGLRSPQERTRARTGQEIMASEYSFARGVSLPAHRPPLTFTSYRLRHSAARTMANPRVMAAASAVSVGAARRMPGSVRYGGAGVAALRAEEVDAVPPSVPVRVAYELQLAGHRYLDVRTEGEFGGGHPVGAVNIPYMYNTGSGMAKNSHFLEQVSAIFRRDDEIIIRCQSGKRSLMAAAELCSAGFTAVTTSPEGSRLGGRTDCRSMDGGNAVNIIICLCMLRDTTSVH</sequence>
<evidence type="ECO:0000259" key="1">
    <source>
        <dbReference type="PROSITE" id="PS50206"/>
    </source>
</evidence>
<name>A0A1D6CD42_WHEAT</name>
<dbReference type="InterPro" id="IPR001763">
    <property type="entry name" value="Rhodanese-like_dom"/>
</dbReference>
<dbReference type="eggNOG" id="KOG1530">
    <property type="taxonomic scope" value="Eukaryota"/>
</dbReference>
<dbReference type="AlphaFoldDB" id="A0A1D6CD42"/>
<dbReference type="EnsemblPlants" id="TraesCS7B02G468400.1">
    <property type="protein sequence ID" value="TraesCS7B02G468400.1"/>
    <property type="gene ID" value="TraesCS7B02G468400"/>
</dbReference>
<dbReference type="InterPro" id="IPR052367">
    <property type="entry name" value="Thiosulfate_ST/Rhodanese-like"/>
</dbReference>
<dbReference type="Pfam" id="PF00581">
    <property type="entry name" value="Rhodanese"/>
    <property type="match status" value="1"/>
</dbReference>
<dbReference type="Proteomes" id="UP000019116">
    <property type="component" value="Chromosome 7B"/>
</dbReference>
<dbReference type="Gramene" id="TraesCS7B03G1261200.1">
    <property type="protein sequence ID" value="TraesCS7B03G1261200.1.CDS"/>
    <property type="gene ID" value="TraesCS7B03G1261200"/>
</dbReference>
<dbReference type="OrthoDB" id="566238at2759"/>
<dbReference type="PROSITE" id="PS50206">
    <property type="entry name" value="RHODANESE_3"/>
    <property type="match status" value="1"/>
</dbReference>
<dbReference type="EnsemblPlants" id="TraesCS7B02G468600.1">
    <property type="protein sequence ID" value="TraesCS7B02G468600.1"/>
    <property type="gene ID" value="TraesCS7B02G468600"/>
</dbReference>
<feature type="domain" description="Rhodanese" evidence="1">
    <location>
        <begin position="139"/>
        <end position="241"/>
    </location>
</feature>
<dbReference type="CDD" id="cd00158">
    <property type="entry name" value="RHOD"/>
    <property type="match status" value="1"/>
</dbReference>
<dbReference type="InterPro" id="IPR036873">
    <property type="entry name" value="Rhodanese-like_dom_sf"/>
</dbReference>
<dbReference type="PaxDb" id="4565-Traes_7BL_24E462589.2"/>
<protein>
    <recommendedName>
        <fullName evidence="1">Rhodanese domain-containing protein</fullName>
    </recommendedName>
</protein>